<dbReference type="InterPro" id="IPR045055">
    <property type="entry name" value="DNA2/NAM7-like"/>
</dbReference>
<evidence type="ECO:0000313" key="6">
    <source>
        <dbReference type="Proteomes" id="UP000784880"/>
    </source>
</evidence>
<proteinExistence type="predicted"/>
<evidence type="ECO:0000259" key="2">
    <source>
        <dbReference type="Pfam" id="PF13086"/>
    </source>
</evidence>
<dbReference type="Proteomes" id="UP000784880">
    <property type="component" value="Unassembled WGS sequence"/>
</dbReference>
<evidence type="ECO:0000259" key="3">
    <source>
        <dbReference type="Pfam" id="PF13087"/>
    </source>
</evidence>
<feature type="compositionally biased region" description="Polar residues" evidence="1">
    <location>
        <begin position="1470"/>
        <end position="1486"/>
    </location>
</feature>
<name>A0ABS6JAS6_9BACI</name>
<reference evidence="5 6" key="1">
    <citation type="submission" date="2021-06" db="EMBL/GenBank/DDBJ databases">
        <title>Bacillus sp. RD4P76, an endophyte from a halophyte.</title>
        <authorList>
            <person name="Sun J.-Q."/>
        </authorList>
    </citation>
    <scope>NUCLEOTIDE SEQUENCE [LARGE SCALE GENOMIC DNA]</scope>
    <source>
        <strain evidence="5 6">CGMCC 1.15917</strain>
    </source>
</reference>
<evidence type="ECO:0000259" key="4">
    <source>
        <dbReference type="Pfam" id="PF18741"/>
    </source>
</evidence>
<dbReference type="InterPro" id="IPR041677">
    <property type="entry name" value="DNA2/NAM7_AAA_11"/>
</dbReference>
<gene>
    <name evidence="5" type="ORF">KS419_02110</name>
</gene>
<evidence type="ECO:0000313" key="5">
    <source>
        <dbReference type="EMBL" id="MBU9710535.1"/>
    </source>
</evidence>
<organism evidence="5 6">
    <name type="scientific">Evansella tamaricis</name>
    <dbReference type="NCBI Taxonomy" id="2069301"/>
    <lineage>
        <taxon>Bacteria</taxon>
        <taxon>Bacillati</taxon>
        <taxon>Bacillota</taxon>
        <taxon>Bacilli</taxon>
        <taxon>Bacillales</taxon>
        <taxon>Bacillaceae</taxon>
        <taxon>Evansella</taxon>
    </lineage>
</organism>
<feature type="region of interest" description="Disordered" evidence="1">
    <location>
        <begin position="1453"/>
        <end position="1514"/>
    </location>
</feature>
<dbReference type="PANTHER" id="PTHR10887">
    <property type="entry name" value="DNA2/NAM7 HELICASE FAMILY"/>
    <property type="match status" value="1"/>
</dbReference>
<comment type="caution">
    <text evidence="5">The sequence shown here is derived from an EMBL/GenBank/DDBJ whole genome shotgun (WGS) entry which is preliminary data.</text>
</comment>
<dbReference type="InterPro" id="IPR041679">
    <property type="entry name" value="DNA2/NAM7-like_C"/>
</dbReference>
<keyword evidence="6" id="KW-1185">Reference proteome</keyword>
<dbReference type="InterPro" id="IPR049468">
    <property type="entry name" value="Restrct_endonuc-II-like_dom"/>
</dbReference>
<dbReference type="RefSeq" id="WP_217064427.1">
    <property type="nucleotide sequence ID" value="NZ_JAHQCS010000035.1"/>
</dbReference>
<dbReference type="CDD" id="cd18808">
    <property type="entry name" value="SF1_C_Upf1"/>
    <property type="match status" value="1"/>
</dbReference>
<dbReference type="Pfam" id="PF13086">
    <property type="entry name" value="AAA_11"/>
    <property type="match status" value="1"/>
</dbReference>
<feature type="compositionally biased region" description="Basic and acidic residues" evidence="1">
    <location>
        <begin position="1502"/>
        <end position="1514"/>
    </location>
</feature>
<feature type="domain" description="Restriction endonuclease type II-like" evidence="4">
    <location>
        <begin position="1350"/>
        <end position="1442"/>
    </location>
</feature>
<feature type="domain" description="DNA2/NAM7 helicase helicase" evidence="2">
    <location>
        <begin position="372"/>
        <end position="639"/>
    </location>
</feature>
<feature type="domain" description="DNA2/NAM7 helicase-like C-terminal" evidence="3">
    <location>
        <begin position="1137"/>
        <end position="1308"/>
    </location>
</feature>
<protein>
    <submittedName>
        <fullName evidence="5">AAA family ATPase</fullName>
    </submittedName>
</protein>
<dbReference type="InterPro" id="IPR047187">
    <property type="entry name" value="SF1_C_Upf1"/>
</dbReference>
<dbReference type="Pfam" id="PF13087">
    <property type="entry name" value="AAA_12"/>
    <property type="match status" value="1"/>
</dbReference>
<evidence type="ECO:0000256" key="1">
    <source>
        <dbReference type="SAM" id="MobiDB-lite"/>
    </source>
</evidence>
<accession>A0ABS6JAS6</accession>
<dbReference type="Pfam" id="PF18741">
    <property type="entry name" value="MTES_1575"/>
    <property type="match status" value="1"/>
</dbReference>
<sequence>MNSSNLDKERALRLFTYLKEFSMLKTPLVRNVENYDDVLWFSEVPEEKECTTPLQDGDFHDVWIEIEKPIKPPVPSPSEKIVTWLESEDELNNENKEPKLVEQIPNPNYVEDDEDESPEPRYINLNDHPEITNEFQKYMENEWIPWKEEVLRFKKVQLIYTNLFSIYQKHKNLGEQFELIVGVGLLNWKTPNGQIVHRHLLSVPATFDFDADTGVIRVVPSAQGINPDLEQDMLELEDRLDSTSLQPVIELIHLLQENFWDKTTQDSILRSYVQSLSAEGVYYEEEIENKHNFANEPIVLYSPALILRKRVEKGFQQACTNIIDNIESDPSSIPQGVTRIFKTMDDLQPNGVEGMGTGVEAEDNIIYFPKEANEEQEKIISRLSSRNGVIVQGPPGTGKSHTIANLTSHLLATGKRVLITSETDRALKVLKAKLPVELQGLCVSLLGADSQSFKDLEHVIHMISNKRDDWDPDVTQKEIEHLIKKLHDLKQHEAALKHQLRSIRESETYKHHLIDGAYVGTAQNIAQQLRKDSDQYGWISDNVPLDYKFPLTNDEIMELVSLFDEIDSNIEEQLKRTFPDSKSLLTPEEFTGLTYREYSLREQLTKHQHIPEEELKPFYRYSNATRNELLSTTEEVLSTIKLLENKSETWIQRVLDDLSNKKAQAWKEFYQQVEALLNEVSELSKKHSLVVVTGLSERLLNDVKSDTSLLRKHLESGKGLGFPLIRPKVVKDSWYIVKDVKIDGRKCDNLESLIRLEEVLTVDCAINLINHLMNDQLNIELPKKTGRGLTIAAIKNELEIFNEIMKLGDLLEEIPLELSNNLSKDSLLSLKNKLELVAVKVEIKTIEESLNNMLDILNRVETDTHDVVERIRTSITKRNVEEYVTSYDQLIQLEHYATKSNRFSQLKMLLKESLPSLYDELSHSTNYVEWKNRIEYFNKALNWAKVNTWLNNFINFDVEQLTSDLEKVAKDIKTTLTELGANKAWSSTLMNMTETQRQHLMAWSTSIRKAGKKTGKHAPKHLKDAQFHMNYCRDAIPAWVLPLYRVFDTFEMESNLFDVAIIDEASQSGPEAVILKYLSKKLIVVGDDKQISPEYVGLNRDDVNYLRKEFLFDFEIADMLDGDTSFFDLANVLFGGRITLREHFRCMPEIIEFSNKICYTNTPLTPLRQYPPNRLEPIKTKHIANGYREGSGQKVLNLPEAEAVVEQIKRCINDPSYNGKTMGVISLQSIGQAQEIHRLLVNEIGTEEMERRNLICGDAYAFQGDERDIIFLSLVAAPGETGMRALTSEKDRRRFNVAASRAKDQLWLFHTPTVNDFRNKSCLRYQLIAYCQNPSKETMESNREKCESDFERAVFDQISTRGFKVVPQHEVAGFRIDLVVEGTTGRIAVECDGDQWHGPERYDYDMNRQRILERCGWKFWRVRGSEYYRSPETALDLLWKTLDFYDIWPEGYEHEPKEEDSSDESSLSKNQQNSDKLVSSINTKTITLMKKSTQNKGKKKDKGNQESKDDHVSSKVEQMHLFSGDEQEQLSLFKEEIITPIVSVPEEETRKPHDKKVKHTPSLKSYLENEGFEVIDNRPKGGSLWVIEAEELTPIVQQLKKQGIEFTYSKNGGRATKKRPAWFTSYKE</sequence>
<dbReference type="EMBL" id="JAHQCS010000035">
    <property type="protein sequence ID" value="MBU9710535.1"/>
    <property type="molecule type" value="Genomic_DNA"/>
</dbReference>